<keyword evidence="1" id="KW-0234">DNA repair</keyword>
<comment type="function">
    <text evidence="1">Ubiquitin-protein ligase which is mainly involved pre-mRNA splicing and DNA repair. Required for pre-mRNA splicing as component of the spliceosome.</text>
</comment>
<keyword evidence="1" id="KW-0507">mRNA processing</keyword>
<name>A0AAP0MGA4_9ROSI</name>
<dbReference type="EC" id="2.3.2.27" evidence="1"/>
<keyword evidence="1" id="KW-0747">Spliceosome</keyword>
<proteinExistence type="inferred from homology"/>
<dbReference type="InterPro" id="IPR038959">
    <property type="entry name" value="Prp19"/>
</dbReference>
<dbReference type="InterPro" id="IPR027482">
    <property type="entry name" value="Sec1-like_dom2"/>
</dbReference>
<comment type="pathway">
    <text evidence="1">Protein modification; protein ubiquitination.</text>
</comment>
<comment type="similarity">
    <text evidence="1">Belongs to the WD repeat PRP19 family.</text>
</comment>
<evidence type="ECO:0000259" key="2">
    <source>
        <dbReference type="Pfam" id="PF08606"/>
    </source>
</evidence>
<evidence type="ECO:0000256" key="1">
    <source>
        <dbReference type="RuleBase" id="RU367101"/>
    </source>
</evidence>
<dbReference type="InterPro" id="IPR036045">
    <property type="entry name" value="Sec1-like_sf"/>
</dbReference>
<keyword evidence="1" id="KW-0833">Ubl conjugation pathway</keyword>
<dbReference type="GO" id="GO:0006281">
    <property type="term" value="P:DNA repair"/>
    <property type="evidence" value="ECO:0007669"/>
    <property type="project" value="UniProtKB-KW"/>
</dbReference>
<keyword evidence="1" id="KW-0808">Transferase</keyword>
<feature type="domain" description="Prp19 coiled-coil region" evidence="2">
    <location>
        <begin position="11"/>
        <end position="53"/>
    </location>
</feature>
<organism evidence="3 4">
    <name type="scientific">Citrus x changshan-huyou</name>
    <dbReference type="NCBI Taxonomy" id="2935761"/>
    <lineage>
        <taxon>Eukaryota</taxon>
        <taxon>Viridiplantae</taxon>
        <taxon>Streptophyta</taxon>
        <taxon>Embryophyta</taxon>
        <taxon>Tracheophyta</taxon>
        <taxon>Spermatophyta</taxon>
        <taxon>Magnoliopsida</taxon>
        <taxon>eudicotyledons</taxon>
        <taxon>Gunneridae</taxon>
        <taxon>Pentapetalae</taxon>
        <taxon>rosids</taxon>
        <taxon>malvids</taxon>
        <taxon>Sapindales</taxon>
        <taxon>Rutaceae</taxon>
        <taxon>Aurantioideae</taxon>
        <taxon>Citrus</taxon>
    </lineage>
</organism>
<evidence type="ECO:0000313" key="4">
    <source>
        <dbReference type="Proteomes" id="UP001428341"/>
    </source>
</evidence>
<keyword evidence="1" id="KW-0508">mRNA splicing</keyword>
<dbReference type="Pfam" id="PF08606">
    <property type="entry name" value="Prp19"/>
    <property type="match status" value="1"/>
</dbReference>
<comment type="caution">
    <text evidence="3">The sequence shown here is derived from an EMBL/GenBank/DDBJ whole genome shotgun (WGS) entry which is preliminary data.</text>
</comment>
<reference evidence="3 4" key="1">
    <citation type="submission" date="2024-05" db="EMBL/GenBank/DDBJ databases">
        <title>Haplotype-resolved chromosome-level genome assembly of Huyou (Citrus changshanensis).</title>
        <authorList>
            <person name="Miao C."/>
            <person name="Chen W."/>
            <person name="Wu Y."/>
            <person name="Wang L."/>
            <person name="Zhao S."/>
            <person name="Grierson D."/>
            <person name="Xu C."/>
            <person name="Chen K."/>
        </authorList>
    </citation>
    <scope>NUCLEOTIDE SEQUENCE [LARGE SCALE GENOMIC DNA]</scope>
    <source>
        <strain evidence="3">01-14</strain>
        <tissue evidence="3">Leaf</tissue>
    </source>
</reference>
<comment type="subcellular location">
    <subcellularLocation>
        <location evidence="1">Nucleus</location>
    </subcellularLocation>
</comment>
<dbReference type="GO" id="GO:0005737">
    <property type="term" value="C:cytoplasm"/>
    <property type="evidence" value="ECO:0007669"/>
    <property type="project" value="TreeGrafter"/>
</dbReference>
<dbReference type="GO" id="GO:0061630">
    <property type="term" value="F:ubiquitin protein ligase activity"/>
    <property type="evidence" value="ECO:0007669"/>
    <property type="project" value="UniProtKB-UniRule"/>
</dbReference>
<protein>
    <recommendedName>
        <fullName evidence="1">Pre-mRNA-processing factor 19</fullName>
        <ecNumber evidence="1">2.3.2.27</ecNumber>
    </recommendedName>
</protein>
<dbReference type="SUPFAM" id="SSF56815">
    <property type="entry name" value="Sec1/munc18-like (SM) proteins"/>
    <property type="match status" value="1"/>
</dbReference>
<keyword evidence="1" id="KW-0227">DNA damage</keyword>
<sequence length="223" mass="25486">MQFKKPIPLMAASIRGMLRMFQNEWDGLMQSNFALEQQHHTARQELSHALYQMNLEYFAIDTRKLLDLLNSMKASSKTVNDVMSDIISTGLMAYALQTPSRALEELFDDEESSQKADACLNVMATRIATVFTSLTEFPLVRYRAAKSLDAMTITTLRDLVPMKLATGVWNCLMKYKQTIENFPMSETCELFILVFLLIRFCDALDKFLECLLHALSVLLVVYV</sequence>
<dbReference type="Gene3D" id="3.40.50.1910">
    <property type="match status" value="1"/>
</dbReference>
<evidence type="ECO:0000313" key="3">
    <source>
        <dbReference type="EMBL" id="KAK9208955.1"/>
    </source>
</evidence>
<dbReference type="GO" id="GO:0000398">
    <property type="term" value="P:mRNA splicing, via spliceosome"/>
    <property type="evidence" value="ECO:0007669"/>
    <property type="project" value="InterPro"/>
</dbReference>
<dbReference type="EMBL" id="JBCGBO010000004">
    <property type="protein sequence ID" value="KAK9208955.1"/>
    <property type="molecule type" value="Genomic_DNA"/>
</dbReference>
<dbReference type="InterPro" id="IPR013915">
    <property type="entry name" value="Prp19_cc"/>
</dbReference>
<accession>A0AAP0MGA4</accession>
<comment type="subunit">
    <text evidence="1">Homotetramer.</text>
</comment>
<dbReference type="PANTHER" id="PTHR43995:SF1">
    <property type="entry name" value="PRE-MRNA-PROCESSING FACTOR 19"/>
    <property type="match status" value="1"/>
</dbReference>
<dbReference type="GO" id="GO:0000974">
    <property type="term" value="C:Prp19 complex"/>
    <property type="evidence" value="ECO:0007669"/>
    <property type="project" value="UniProtKB-UniRule"/>
</dbReference>
<gene>
    <name evidence="3" type="ORF">WN944_001316</name>
</gene>
<keyword evidence="4" id="KW-1185">Reference proteome</keyword>
<dbReference type="GO" id="GO:0070534">
    <property type="term" value="P:protein K63-linked ubiquitination"/>
    <property type="evidence" value="ECO:0007669"/>
    <property type="project" value="UniProtKB-UniRule"/>
</dbReference>
<dbReference type="AlphaFoldDB" id="A0AAP0MGA4"/>
<dbReference type="GO" id="GO:0071006">
    <property type="term" value="C:U2-type catalytic step 1 spliceosome"/>
    <property type="evidence" value="ECO:0007669"/>
    <property type="project" value="TreeGrafter"/>
</dbReference>
<comment type="catalytic activity">
    <reaction evidence="1">
        <text>S-ubiquitinyl-[E2 ubiquitin-conjugating enzyme]-L-cysteine + [acceptor protein]-L-lysine = [E2 ubiquitin-conjugating enzyme]-L-cysteine + N(6)-ubiquitinyl-[acceptor protein]-L-lysine.</text>
        <dbReference type="EC" id="2.3.2.27"/>
    </reaction>
</comment>
<dbReference type="PANTHER" id="PTHR43995">
    <property type="entry name" value="PRE-MRNA-PROCESSING FACTOR 19"/>
    <property type="match status" value="1"/>
</dbReference>
<keyword evidence="1" id="KW-0539">Nucleus</keyword>
<dbReference type="Proteomes" id="UP001428341">
    <property type="component" value="Unassembled WGS sequence"/>
</dbReference>